<dbReference type="NCBIfam" id="TIGR01394">
    <property type="entry name" value="TypA_BipA"/>
    <property type="match status" value="1"/>
</dbReference>
<feature type="binding site" evidence="3">
    <location>
        <begin position="132"/>
        <end position="135"/>
    </location>
    <ligand>
        <name>GTP</name>
        <dbReference type="ChEBI" id="CHEBI:37565"/>
    </ligand>
</feature>
<evidence type="ECO:0000313" key="6">
    <source>
        <dbReference type="Proteomes" id="UP001623591"/>
    </source>
</evidence>
<dbReference type="SUPFAM" id="SSF52540">
    <property type="entry name" value="P-loop containing nucleoside triphosphate hydrolases"/>
    <property type="match status" value="1"/>
</dbReference>
<dbReference type="CDD" id="cd03710">
    <property type="entry name" value="BipA_TypA_C"/>
    <property type="match status" value="1"/>
</dbReference>
<dbReference type="Pfam" id="PF00679">
    <property type="entry name" value="EFG_C"/>
    <property type="match status" value="1"/>
</dbReference>
<dbReference type="InterPro" id="IPR009000">
    <property type="entry name" value="Transl_B-barrel_sf"/>
</dbReference>
<dbReference type="Gene3D" id="2.40.30.10">
    <property type="entry name" value="Translation factors"/>
    <property type="match status" value="1"/>
</dbReference>
<feature type="binding site" evidence="3">
    <location>
        <begin position="19"/>
        <end position="24"/>
    </location>
    <ligand>
        <name>GTP</name>
        <dbReference type="ChEBI" id="CHEBI:37565"/>
    </ligand>
</feature>
<keyword evidence="3" id="KW-0963">Cytoplasm</keyword>
<dbReference type="PANTHER" id="PTHR42908">
    <property type="entry name" value="TRANSLATION ELONGATION FACTOR-RELATED"/>
    <property type="match status" value="1"/>
</dbReference>
<keyword evidence="2 3" id="KW-0342">GTP-binding</keyword>
<dbReference type="PROSITE" id="PS00301">
    <property type="entry name" value="G_TR_1"/>
    <property type="match status" value="1"/>
</dbReference>
<dbReference type="InterPro" id="IPR035647">
    <property type="entry name" value="EFG_III/V"/>
</dbReference>
<keyword evidence="1 3" id="KW-0547">Nucleotide-binding</keyword>
<evidence type="ECO:0000259" key="4">
    <source>
        <dbReference type="PROSITE" id="PS51722"/>
    </source>
</evidence>
<feature type="domain" description="Tr-type G" evidence="4">
    <location>
        <begin position="7"/>
        <end position="202"/>
    </location>
</feature>
<dbReference type="Proteomes" id="UP001623591">
    <property type="component" value="Unassembled WGS sequence"/>
</dbReference>
<keyword evidence="3" id="KW-0699">rRNA-binding</keyword>
<comment type="subunit">
    <text evidence="3">Monomer.</text>
</comment>
<dbReference type="InterPro" id="IPR048876">
    <property type="entry name" value="BipA_C"/>
</dbReference>
<comment type="similarity">
    <text evidence="3">Belongs to the TRAFAC class translation factor GTPase superfamily. Classic translation factor GTPase family. BipA subfamily.</text>
</comment>
<dbReference type="PROSITE" id="PS51722">
    <property type="entry name" value="G_TR_2"/>
    <property type="match status" value="1"/>
</dbReference>
<comment type="caution">
    <text evidence="5">The sequence shown here is derived from an EMBL/GenBank/DDBJ whole genome shotgun (WGS) entry which is preliminary data.</text>
</comment>
<name>A0ABW8T3G3_9CLOT</name>
<dbReference type="Pfam" id="PF21018">
    <property type="entry name" value="BipA_C"/>
    <property type="match status" value="1"/>
</dbReference>
<dbReference type="InterPro" id="IPR035651">
    <property type="entry name" value="BipA_V"/>
</dbReference>
<gene>
    <name evidence="5" type="primary">typA</name>
    <name evidence="3" type="synonym">bipA</name>
    <name evidence="5" type="ORF">ACJDUG_08885</name>
</gene>
<keyword evidence="3" id="KW-0694">RNA-binding</keyword>
<dbReference type="SUPFAM" id="SSF54980">
    <property type="entry name" value="EF-G C-terminal domain-like"/>
    <property type="match status" value="2"/>
</dbReference>
<proteinExistence type="inferred from homology"/>
<dbReference type="CDD" id="cd16263">
    <property type="entry name" value="BipA_III"/>
    <property type="match status" value="1"/>
</dbReference>
<organism evidence="5 6">
    <name type="scientific">Candidatus Clostridium stratigraminis</name>
    <dbReference type="NCBI Taxonomy" id="3381661"/>
    <lineage>
        <taxon>Bacteria</taxon>
        <taxon>Bacillati</taxon>
        <taxon>Bacillota</taxon>
        <taxon>Clostridia</taxon>
        <taxon>Eubacteriales</taxon>
        <taxon>Clostridiaceae</taxon>
        <taxon>Clostridium</taxon>
    </lineage>
</organism>
<dbReference type="InterPro" id="IPR005225">
    <property type="entry name" value="Small_GTP-bd"/>
</dbReference>
<dbReference type="InterPro" id="IPR047041">
    <property type="entry name" value="BipA_GTP-bd_dom"/>
</dbReference>
<evidence type="ECO:0000313" key="5">
    <source>
        <dbReference type="EMBL" id="MFL0247086.1"/>
    </source>
</evidence>
<dbReference type="CDD" id="cd01891">
    <property type="entry name" value="TypA_BipA"/>
    <property type="match status" value="1"/>
</dbReference>
<dbReference type="Gene3D" id="3.30.70.870">
    <property type="entry name" value="Elongation Factor G (Translational Gtpase), domain 3"/>
    <property type="match status" value="1"/>
</dbReference>
<dbReference type="Pfam" id="PF00009">
    <property type="entry name" value="GTP_EFTU"/>
    <property type="match status" value="1"/>
</dbReference>
<sequence length="607" mass="67945">MNLFTRNDIRNVAIIAHVDHGKTTLVDALLRQSHIFRENEKIQERVMDSNDLERERGITILSKNTAVMHNGIKINIVDTPGHADFGGEVERVLKMVDSVILVVDAFEGAMPQTKFVLKKALELKLRPMVVINKIDRPDSRPIEVIDEVFDLFVELGADDSQLDFPIIYCSAKDGIAKKEVEDESTNMDPLFDAIIKNVKAPEGYIDEPVQLLVTTLDSNEYVGKIAIGKIERGTLKRNQQVALIRRDNSISNVKISSLYVFSGLKKEEVEEAKLGDIVAVAGIPDINIGETIADASRPEALPFVDIDEPTLSMNFMVNDSPFAGMEGDYVTSRHLRDRLLKEIETNVSLRVEETDSADCFNVSGRGELHLSILIETMRREGYEFQVSKPSVIFKEEAGKLLEPIERLTIDVPEEFMGVAMEKLGPRKAEMVNMTSAINGYTRLEFLVPSRGLIGFRSEFITDTRGNGIMNHVLEGYDKYKGEIPERSRGSIVVFETGEAITYGLYNAQERGTLFIDAGTPVYEGMIAGENSRSGDIEVNICKKKHLSNTRSSGADDALKLTPVRQMSLEQCLEFVASDELVEITPKSIRLRKKILSNDLRKKTMNRK</sequence>
<dbReference type="SUPFAM" id="SSF50447">
    <property type="entry name" value="Translation proteins"/>
    <property type="match status" value="1"/>
</dbReference>
<dbReference type="InterPro" id="IPR047042">
    <property type="entry name" value="BipA_II"/>
</dbReference>
<comment type="function">
    <text evidence="3">A 50S ribosomal subunit assembly protein with GTPase activity, required for 50S subunit assembly at low temperatures, may also play a role in translation. Binds GTP and analogs. Binds the 70S ribosome between the 30S and 50S subunits, in a similar position as ribosome-bound EF-G; it contacts a number of ribosomal proteins, both rRNAs and the A-site tRNA.</text>
</comment>
<evidence type="ECO:0000256" key="1">
    <source>
        <dbReference type="ARBA" id="ARBA00022741"/>
    </source>
</evidence>
<dbReference type="EMBL" id="JBJHZZ010000004">
    <property type="protein sequence ID" value="MFL0247086.1"/>
    <property type="molecule type" value="Genomic_DNA"/>
</dbReference>
<dbReference type="InterPro" id="IPR000795">
    <property type="entry name" value="T_Tr_GTP-bd_dom"/>
</dbReference>
<keyword evidence="6" id="KW-1185">Reference proteome</keyword>
<accession>A0ABW8T3G3</accession>
<evidence type="ECO:0000256" key="2">
    <source>
        <dbReference type="ARBA" id="ARBA00023134"/>
    </source>
</evidence>
<dbReference type="InterPro" id="IPR004161">
    <property type="entry name" value="EFTu-like_2"/>
</dbReference>
<dbReference type="RefSeq" id="WP_406769534.1">
    <property type="nucleotide sequence ID" value="NZ_JBJHZZ010000004.1"/>
</dbReference>
<dbReference type="InterPro" id="IPR006298">
    <property type="entry name" value="BipA"/>
</dbReference>
<dbReference type="CDD" id="cd03691">
    <property type="entry name" value="BipA_TypA_II"/>
    <property type="match status" value="1"/>
</dbReference>
<keyword evidence="3" id="KW-0690">Ribosome biogenesis</keyword>
<dbReference type="PRINTS" id="PR00315">
    <property type="entry name" value="ELONGATNFCT"/>
</dbReference>
<dbReference type="Pfam" id="PF03144">
    <property type="entry name" value="GTP_EFTU_D2"/>
    <property type="match status" value="1"/>
</dbReference>
<dbReference type="InterPro" id="IPR027417">
    <property type="entry name" value="P-loop_NTPase"/>
</dbReference>
<reference evidence="5 6" key="1">
    <citation type="submission" date="2024-11" db="EMBL/GenBank/DDBJ databases">
        <authorList>
            <person name="Heng Y.C."/>
            <person name="Lim A.C.H."/>
            <person name="Lee J.K.Y."/>
            <person name="Kittelmann S."/>
        </authorList>
    </citation>
    <scope>NUCLEOTIDE SEQUENCE [LARGE SCALE GENOMIC DNA]</scope>
    <source>
        <strain evidence="5 6">WILCCON 0185</strain>
    </source>
</reference>
<keyword evidence="3" id="KW-0820">tRNA-binding</keyword>
<dbReference type="SMART" id="SM00838">
    <property type="entry name" value="EFG_C"/>
    <property type="match status" value="1"/>
</dbReference>
<evidence type="ECO:0000256" key="3">
    <source>
        <dbReference type="HAMAP-Rule" id="MF_00849"/>
    </source>
</evidence>
<dbReference type="InterPro" id="IPR031157">
    <property type="entry name" value="G_TR_CS"/>
</dbReference>
<comment type="catalytic activity">
    <reaction evidence="3">
        <text>GTP + H2O = GDP + phosphate + H(+)</text>
        <dbReference type="Rhea" id="RHEA:19669"/>
        <dbReference type="ChEBI" id="CHEBI:15377"/>
        <dbReference type="ChEBI" id="CHEBI:15378"/>
        <dbReference type="ChEBI" id="CHEBI:37565"/>
        <dbReference type="ChEBI" id="CHEBI:43474"/>
        <dbReference type="ChEBI" id="CHEBI:58189"/>
    </reaction>
</comment>
<dbReference type="EC" id="3.6.5.-" evidence="3"/>
<protein>
    <recommendedName>
        <fullName evidence="3">Large ribosomal subunit assembly factor BipA</fullName>
        <ecNumber evidence="3">3.6.5.-</ecNumber>
    </recommendedName>
    <alternativeName>
        <fullName evidence="3">GTP-binding protein BipA</fullName>
    </alternativeName>
</protein>
<dbReference type="InterPro" id="IPR000640">
    <property type="entry name" value="EFG_V-like"/>
</dbReference>
<dbReference type="InterPro" id="IPR042116">
    <property type="entry name" value="TypA/BipA_C"/>
</dbReference>
<comment type="subcellular location">
    <subcellularLocation>
        <location evidence="3">Cytoplasm</location>
    </subcellularLocation>
    <text evidence="3">Binds to ribosomes.</text>
</comment>
<keyword evidence="3" id="KW-0378">Hydrolase</keyword>
<dbReference type="NCBIfam" id="TIGR00231">
    <property type="entry name" value="small_GTP"/>
    <property type="match status" value="1"/>
</dbReference>
<dbReference type="HAMAP" id="MF_00849">
    <property type="entry name" value="BipA"/>
    <property type="match status" value="1"/>
</dbReference>
<dbReference type="Gene3D" id="3.40.50.300">
    <property type="entry name" value="P-loop containing nucleotide triphosphate hydrolases"/>
    <property type="match status" value="1"/>
</dbReference>
<dbReference type="Gene3D" id="3.30.70.240">
    <property type="match status" value="1"/>
</dbReference>
<dbReference type="PANTHER" id="PTHR42908:SF8">
    <property type="entry name" value="TR-TYPE G DOMAIN-CONTAINING PROTEIN"/>
    <property type="match status" value="1"/>
</dbReference>
<dbReference type="Gene3D" id="2.40.50.250">
    <property type="entry name" value="bipa protein"/>
    <property type="match status" value="1"/>
</dbReference>
<dbReference type="InterPro" id="IPR047043">
    <property type="entry name" value="BipA_III"/>
</dbReference>